<proteinExistence type="inferred from homology"/>
<sequence length="399" mass="45190">MLIMNKMEIKEIQSSHRVTQVQEYYFSRKLKEVAQLNAAGKDIISLGIGGPDRPPHSTVVDTLCREASRSDTHGYQSYVGIPELRRAYSEWYRRWYGVTLDPEKEILPLIGSKEGILHITLAFVNPGDAVLVPNPGYPTYTSVSRLAEAEVVQYNLTGENGWYPNFDELERLPLERIKLMWVNYPNMPTGAPATMELYEKLVDFGKRHGIVIVNDNPYSFILNDRPISMLSVAGAKDIAIEMNSLSKSHNMAGWRMGMLASNARFVEWVLKVKSNIDSGQFRPAMEAAVAALSCDAEWYHTLNDEYARRRKVAEAIMRALGCTFDVSQRGLFLWGRIPENATSSEKFADQILYEARVFITPGFIFGSNGERYVRISLCATEEKLKEALARIQTMKKLNL</sequence>
<dbReference type="EC" id="2.6.1.-" evidence="4"/>
<dbReference type="InterPro" id="IPR015421">
    <property type="entry name" value="PyrdxlP-dep_Trfase_major"/>
</dbReference>
<evidence type="ECO:0000256" key="1">
    <source>
        <dbReference type="ARBA" id="ARBA00001933"/>
    </source>
</evidence>
<evidence type="ECO:0000313" key="6">
    <source>
        <dbReference type="EMBL" id="HIU38964.1"/>
    </source>
</evidence>
<keyword evidence="2 4" id="KW-0032">Aminotransferase</keyword>
<dbReference type="GO" id="GO:0008483">
    <property type="term" value="F:transaminase activity"/>
    <property type="evidence" value="ECO:0007669"/>
    <property type="project" value="UniProtKB-KW"/>
</dbReference>
<dbReference type="Pfam" id="PF00155">
    <property type="entry name" value="Aminotran_1_2"/>
    <property type="match status" value="1"/>
</dbReference>
<dbReference type="InterPro" id="IPR015422">
    <property type="entry name" value="PyrdxlP-dep_Trfase_small"/>
</dbReference>
<feature type="domain" description="Aminotransferase class I/classII large" evidence="5">
    <location>
        <begin position="41"/>
        <end position="391"/>
    </location>
</feature>
<accession>A0A9D1LGK5</accession>
<dbReference type="InterPro" id="IPR050881">
    <property type="entry name" value="LL-DAP_aminotransferase"/>
</dbReference>
<dbReference type="EMBL" id="DVMS01000137">
    <property type="protein sequence ID" value="HIU38964.1"/>
    <property type="molecule type" value="Genomic_DNA"/>
</dbReference>
<evidence type="ECO:0000313" key="7">
    <source>
        <dbReference type="Proteomes" id="UP000824076"/>
    </source>
</evidence>
<dbReference type="InterPro" id="IPR015424">
    <property type="entry name" value="PyrdxlP-dep_Trfase"/>
</dbReference>
<dbReference type="Proteomes" id="UP000824076">
    <property type="component" value="Unassembled WGS sequence"/>
</dbReference>
<dbReference type="Gene3D" id="3.40.640.10">
    <property type="entry name" value="Type I PLP-dependent aspartate aminotransferase-like (Major domain)"/>
    <property type="match status" value="1"/>
</dbReference>
<dbReference type="PANTHER" id="PTHR42832:SF3">
    <property type="entry name" value="L-GLUTAMINE--4-(METHYLSULFANYL)-2-OXOBUTANOATE AMINOTRANSFERASE"/>
    <property type="match status" value="1"/>
</dbReference>
<dbReference type="PANTHER" id="PTHR42832">
    <property type="entry name" value="AMINO ACID AMINOTRANSFERASE"/>
    <property type="match status" value="1"/>
</dbReference>
<dbReference type="InterPro" id="IPR004839">
    <property type="entry name" value="Aminotransferase_I/II_large"/>
</dbReference>
<evidence type="ECO:0000256" key="4">
    <source>
        <dbReference type="RuleBase" id="RU000481"/>
    </source>
</evidence>
<evidence type="ECO:0000259" key="5">
    <source>
        <dbReference type="Pfam" id="PF00155"/>
    </source>
</evidence>
<evidence type="ECO:0000256" key="2">
    <source>
        <dbReference type="ARBA" id="ARBA00022576"/>
    </source>
</evidence>
<comment type="caution">
    <text evidence="6">The sequence shown here is derived from an EMBL/GenBank/DDBJ whole genome shotgun (WGS) entry which is preliminary data.</text>
</comment>
<dbReference type="AlphaFoldDB" id="A0A9D1LGK5"/>
<dbReference type="SUPFAM" id="SSF53383">
    <property type="entry name" value="PLP-dependent transferases"/>
    <property type="match status" value="1"/>
</dbReference>
<dbReference type="PROSITE" id="PS00105">
    <property type="entry name" value="AA_TRANSFER_CLASS_1"/>
    <property type="match status" value="1"/>
</dbReference>
<reference evidence="6" key="1">
    <citation type="submission" date="2020-10" db="EMBL/GenBank/DDBJ databases">
        <authorList>
            <person name="Gilroy R."/>
        </authorList>
    </citation>
    <scope>NUCLEOTIDE SEQUENCE</scope>
    <source>
        <strain evidence="6">17073</strain>
    </source>
</reference>
<evidence type="ECO:0000256" key="3">
    <source>
        <dbReference type="ARBA" id="ARBA00022679"/>
    </source>
</evidence>
<gene>
    <name evidence="6" type="ORF">IAD18_04790</name>
</gene>
<dbReference type="CDD" id="cd00609">
    <property type="entry name" value="AAT_like"/>
    <property type="match status" value="1"/>
</dbReference>
<keyword evidence="3 4" id="KW-0808">Transferase</keyword>
<name>A0A9D1LGK5_9BACT</name>
<comment type="similarity">
    <text evidence="4">Belongs to the class-I pyridoxal-phosphate-dependent aminotransferase family.</text>
</comment>
<dbReference type="Gene3D" id="3.90.1150.10">
    <property type="entry name" value="Aspartate Aminotransferase, domain 1"/>
    <property type="match status" value="1"/>
</dbReference>
<dbReference type="GO" id="GO:0030170">
    <property type="term" value="F:pyridoxal phosphate binding"/>
    <property type="evidence" value="ECO:0007669"/>
    <property type="project" value="InterPro"/>
</dbReference>
<reference evidence="6" key="2">
    <citation type="journal article" date="2021" name="PeerJ">
        <title>Extensive microbial diversity within the chicken gut microbiome revealed by metagenomics and culture.</title>
        <authorList>
            <person name="Gilroy R."/>
            <person name="Ravi A."/>
            <person name="Getino M."/>
            <person name="Pursley I."/>
            <person name="Horton D.L."/>
            <person name="Alikhan N.F."/>
            <person name="Baker D."/>
            <person name="Gharbi K."/>
            <person name="Hall N."/>
            <person name="Watson M."/>
            <person name="Adriaenssens E.M."/>
            <person name="Foster-Nyarko E."/>
            <person name="Jarju S."/>
            <person name="Secka A."/>
            <person name="Antonio M."/>
            <person name="Oren A."/>
            <person name="Chaudhuri R.R."/>
            <person name="La Ragione R."/>
            <person name="Hildebrand F."/>
            <person name="Pallen M.J."/>
        </authorList>
    </citation>
    <scope>NUCLEOTIDE SEQUENCE</scope>
    <source>
        <strain evidence="6">17073</strain>
    </source>
</reference>
<dbReference type="InterPro" id="IPR004838">
    <property type="entry name" value="NHTrfase_class1_PyrdxlP-BS"/>
</dbReference>
<protein>
    <recommendedName>
        <fullName evidence="4">Aminotransferase</fullName>
        <ecNumber evidence="4">2.6.1.-</ecNumber>
    </recommendedName>
</protein>
<comment type="cofactor">
    <cofactor evidence="1 4">
        <name>pyridoxal 5'-phosphate</name>
        <dbReference type="ChEBI" id="CHEBI:597326"/>
    </cofactor>
</comment>
<organism evidence="6 7">
    <name type="scientific">Candidatus Limisoma intestinavium</name>
    <dbReference type="NCBI Taxonomy" id="2840856"/>
    <lineage>
        <taxon>Bacteria</taxon>
        <taxon>Pseudomonadati</taxon>
        <taxon>Bacteroidota</taxon>
        <taxon>Bacteroidia</taxon>
        <taxon>Bacteroidales</taxon>
        <taxon>Candidatus Limisoma</taxon>
    </lineage>
</organism>